<name>A0A0W8F5P2_9ZZZZ</name>
<evidence type="ECO:0000313" key="1">
    <source>
        <dbReference type="EMBL" id="KUG16062.1"/>
    </source>
</evidence>
<proteinExistence type="predicted"/>
<protein>
    <submittedName>
        <fullName evidence="1">Uncharacterized protein</fullName>
    </submittedName>
</protein>
<comment type="caution">
    <text evidence="1">The sequence shown here is derived from an EMBL/GenBank/DDBJ whole genome shotgun (WGS) entry which is preliminary data.</text>
</comment>
<dbReference type="EMBL" id="LNQE01001516">
    <property type="protein sequence ID" value="KUG16062.1"/>
    <property type="molecule type" value="Genomic_DNA"/>
</dbReference>
<sequence>MFRYIFFYYKMILFKQACTKSFNEILDLKKTEKCRDPGGLDDSDIQMI</sequence>
<gene>
    <name evidence="1" type="ORF">ASZ90_014290</name>
</gene>
<dbReference type="AlphaFoldDB" id="A0A0W8F5P2"/>
<accession>A0A0W8F5P2</accession>
<reference evidence="1" key="1">
    <citation type="journal article" date="2015" name="Proc. Natl. Acad. Sci. U.S.A.">
        <title>Networks of energetic and metabolic interactions define dynamics in microbial communities.</title>
        <authorList>
            <person name="Embree M."/>
            <person name="Liu J.K."/>
            <person name="Al-Bassam M.M."/>
            <person name="Zengler K."/>
        </authorList>
    </citation>
    <scope>NUCLEOTIDE SEQUENCE</scope>
</reference>
<organism evidence="1">
    <name type="scientific">hydrocarbon metagenome</name>
    <dbReference type="NCBI Taxonomy" id="938273"/>
    <lineage>
        <taxon>unclassified sequences</taxon>
        <taxon>metagenomes</taxon>
        <taxon>ecological metagenomes</taxon>
    </lineage>
</organism>